<reference evidence="1 2" key="1">
    <citation type="submission" date="2016-04" db="EMBL/GenBank/DDBJ databases">
        <title>Draft genome sequence of freshwater magnetotactic bacteria Magnetospirillum marisnigri SP-1 and Magnetospirillum moscoviense BB-1.</title>
        <authorList>
            <person name="Koziaeva V."/>
            <person name="Dziuba M.V."/>
            <person name="Ivanov T.M."/>
            <person name="Kuznetsov B."/>
            <person name="Grouzdev D.S."/>
        </authorList>
    </citation>
    <scope>NUCLEOTIDE SEQUENCE [LARGE SCALE GENOMIC DNA]</scope>
    <source>
        <strain evidence="1 2">BB-1</strain>
    </source>
</reference>
<dbReference type="EMBL" id="LWQU01000204">
    <property type="protein sequence ID" value="OAN43866.1"/>
    <property type="molecule type" value="Genomic_DNA"/>
</dbReference>
<sequence>MTIHLGKLEHVDPRKLWEREAGDFTPWLAEHLGLLGEALSLDLELIQTEKSVGSFSCDIQAHDTGRDRPVIIENQLEPTDHRHLGQLITYASGLDSAVIIWISPEVREEHREALDWLNRHTDERIEFFGVGESTPWRRRPHP</sequence>
<dbReference type="GO" id="GO:0003676">
    <property type="term" value="F:nucleic acid binding"/>
    <property type="evidence" value="ECO:0007669"/>
    <property type="project" value="InterPro"/>
</dbReference>
<evidence type="ECO:0000313" key="2">
    <source>
        <dbReference type="Proteomes" id="UP000078543"/>
    </source>
</evidence>
<keyword evidence="2" id="KW-1185">Reference proteome</keyword>
<comment type="caution">
    <text evidence="1">The sequence shown here is derived from an EMBL/GenBank/DDBJ whole genome shotgun (WGS) entry which is preliminary data.</text>
</comment>
<organism evidence="1 2">
    <name type="scientific">Magnetospirillum moscoviense</name>
    <dbReference type="NCBI Taxonomy" id="1437059"/>
    <lineage>
        <taxon>Bacteria</taxon>
        <taxon>Pseudomonadati</taxon>
        <taxon>Pseudomonadota</taxon>
        <taxon>Alphaproteobacteria</taxon>
        <taxon>Rhodospirillales</taxon>
        <taxon>Rhodospirillaceae</taxon>
        <taxon>Magnetospirillum</taxon>
    </lineage>
</organism>
<name>A0A178M5N1_9PROT</name>
<dbReference type="AlphaFoldDB" id="A0A178M5N1"/>
<evidence type="ECO:0000313" key="1">
    <source>
        <dbReference type="EMBL" id="OAN43866.1"/>
    </source>
</evidence>
<accession>A0A178M5N1</accession>
<protein>
    <recommendedName>
        <fullName evidence="3">DUF4268 domain-containing protein</fullName>
    </recommendedName>
</protein>
<dbReference type="Gene3D" id="3.40.1350.10">
    <property type="match status" value="1"/>
</dbReference>
<evidence type="ECO:0008006" key="3">
    <source>
        <dbReference type="Google" id="ProtNLM"/>
    </source>
</evidence>
<dbReference type="Proteomes" id="UP000078543">
    <property type="component" value="Unassembled WGS sequence"/>
</dbReference>
<dbReference type="InterPro" id="IPR011856">
    <property type="entry name" value="tRNA_endonuc-like_dom_sf"/>
</dbReference>
<proteinExistence type="predicted"/>
<dbReference type="RefSeq" id="WP_068504717.1">
    <property type="nucleotide sequence ID" value="NZ_LWQU01000204.1"/>
</dbReference>
<dbReference type="OrthoDB" id="7244159at2"/>
<gene>
    <name evidence="1" type="ORF">A6A05_17820</name>
</gene>